<feature type="domain" description="4Fe-4S His(Cys)3-ligated-type" evidence="14">
    <location>
        <begin position="137"/>
        <end position="176"/>
    </location>
</feature>
<dbReference type="InterPro" id="IPR017896">
    <property type="entry name" value="4Fe4S_Fe-S-bd"/>
</dbReference>
<comment type="caution">
    <text evidence="15">The sequence shown here is derived from an EMBL/GenBank/DDBJ whole genome shotgun (WGS) entry which is preliminary data.</text>
</comment>
<dbReference type="PROSITE" id="PS51839">
    <property type="entry name" value="4FE4S_HC3"/>
    <property type="match status" value="1"/>
</dbReference>
<dbReference type="CDD" id="cd00207">
    <property type="entry name" value="fer2"/>
    <property type="match status" value="1"/>
</dbReference>
<organism evidence="15 16">
    <name type="scientific">Ideonella livida</name>
    <dbReference type="NCBI Taxonomy" id="2707176"/>
    <lineage>
        <taxon>Bacteria</taxon>
        <taxon>Pseudomonadati</taxon>
        <taxon>Pseudomonadota</taxon>
        <taxon>Betaproteobacteria</taxon>
        <taxon>Burkholderiales</taxon>
        <taxon>Sphaerotilaceae</taxon>
        <taxon>Ideonella</taxon>
    </lineage>
</organism>
<keyword evidence="9" id="KW-0411">Iron-sulfur</keyword>
<dbReference type="PIRSF" id="PIRSF036643">
    <property type="entry name" value="FDH_alpha"/>
    <property type="match status" value="1"/>
</dbReference>
<dbReference type="GO" id="GO:0022904">
    <property type="term" value="P:respiratory electron transport chain"/>
    <property type="evidence" value="ECO:0007669"/>
    <property type="project" value="TreeGrafter"/>
</dbReference>
<keyword evidence="7" id="KW-0560">Oxidoreductase</keyword>
<dbReference type="SUPFAM" id="SSF50692">
    <property type="entry name" value="ADC-like"/>
    <property type="match status" value="1"/>
</dbReference>
<evidence type="ECO:0000256" key="7">
    <source>
        <dbReference type="ARBA" id="ARBA00023002"/>
    </source>
</evidence>
<dbReference type="PANTHER" id="PTHR43105:SF14">
    <property type="entry name" value="FORMATE DEHYDROGENASE H"/>
    <property type="match status" value="1"/>
</dbReference>
<keyword evidence="8" id="KW-0408">Iron</keyword>
<feature type="region of interest" description="Disordered" evidence="10">
    <location>
        <begin position="1"/>
        <end position="20"/>
    </location>
</feature>
<dbReference type="PROSITE" id="PS51085">
    <property type="entry name" value="2FE2S_FER_2"/>
    <property type="match status" value="1"/>
</dbReference>
<dbReference type="InterPro" id="IPR009010">
    <property type="entry name" value="Asp_de-COase-like_dom_sf"/>
</dbReference>
<evidence type="ECO:0000259" key="13">
    <source>
        <dbReference type="PROSITE" id="PS51669"/>
    </source>
</evidence>
<keyword evidence="5" id="KW-0479">Metal-binding</keyword>
<evidence type="ECO:0000256" key="5">
    <source>
        <dbReference type="ARBA" id="ARBA00022723"/>
    </source>
</evidence>
<dbReference type="InterPro" id="IPR001041">
    <property type="entry name" value="2Fe-2S_ferredoxin-type"/>
</dbReference>
<dbReference type="SUPFAM" id="SSF53706">
    <property type="entry name" value="Formate dehydrogenase/DMSO reductase, domains 1-3"/>
    <property type="match status" value="1"/>
</dbReference>
<evidence type="ECO:0000259" key="14">
    <source>
        <dbReference type="PROSITE" id="PS51839"/>
    </source>
</evidence>
<keyword evidence="3" id="KW-0004">4Fe-4S</keyword>
<protein>
    <submittedName>
        <fullName evidence="15">Formate dehydrogenase subunit alpha</fullName>
    </submittedName>
</protein>
<dbReference type="NCBIfam" id="TIGR01591">
    <property type="entry name" value="Fdh-alpha"/>
    <property type="match status" value="1"/>
</dbReference>
<proteinExistence type="inferred from homology"/>
<feature type="domain" description="4Fe-4S Mo/W bis-MGD-type" evidence="13">
    <location>
        <begin position="286"/>
        <end position="342"/>
    </location>
</feature>
<dbReference type="Gene3D" id="3.30.70.20">
    <property type="match status" value="1"/>
</dbReference>
<dbReference type="InterPro" id="IPR006478">
    <property type="entry name" value="Formate_DH_asu"/>
</dbReference>
<dbReference type="GO" id="GO:0008863">
    <property type="term" value="F:formate dehydrogenase (NAD+) activity"/>
    <property type="evidence" value="ECO:0007669"/>
    <property type="project" value="InterPro"/>
</dbReference>
<evidence type="ECO:0000313" key="16">
    <source>
        <dbReference type="Proteomes" id="UP000484255"/>
    </source>
</evidence>
<dbReference type="EMBL" id="JAAGOH010000027">
    <property type="protein sequence ID" value="NDY93101.1"/>
    <property type="molecule type" value="Genomic_DNA"/>
</dbReference>
<dbReference type="RefSeq" id="WP_163459150.1">
    <property type="nucleotide sequence ID" value="NZ_JAAGOH010000027.1"/>
</dbReference>
<dbReference type="InterPro" id="IPR006656">
    <property type="entry name" value="Mopterin_OxRdtase"/>
</dbReference>
<dbReference type="Gene3D" id="3.10.20.740">
    <property type="match status" value="1"/>
</dbReference>
<dbReference type="InterPro" id="IPR041924">
    <property type="entry name" value="Formate_Dh-H_N"/>
</dbReference>
<dbReference type="GO" id="GO:0016020">
    <property type="term" value="C:membrane"/>
    <property type="evidence" value="ECO:0007669"/>
    <property type="project" value="TreeGrafter"/>
</dbReference>
<evidence type="ECO:0000256" key="8">
    <source>
        <dbReference type="ARBA" id="ARBA00023004"/>
    </source>
</evidence>
<dbReference type="FunFam" id="2.20.25.90:FF:000001">
    <property type="entry name" value="Formate dehydrogenase subunit alpha"/>
    <property type="match status" value="1"/>
</dbReference>
<dbReference type="AlphaFoldDB" id="A0A7C9TL28"/>
<reference evidence="15 16" key="1">
    <citation type="submission" date="2020-02" db="EMBL/GenBank/DDBJ databases">
        <title>Ideonella bacterium strain TBM-1.</title>
        <authorList>
            <person name="Chen W.-M."/>
        </authorList>
    </citation>
    <scope>NUCLEOTIDE SEQUENCE [LARGE SCALE GENOMIC DNA]</scope>
    <source>
        <strain evidence="15 16">TBM-1</strain>
    </source>
</reference>
<feature type="domain" description="4Fe-4S ferredoxin-type" evidence="12">
    <location>
        <begin position="207"/>
        <end position="238"/>
    </location>
</feature>
<dbReference type="PANTHER" id="PTHR43105">
    <property type="entry name" value="RESPIRATORY NITRATE REDUCTASE"/>
    <property type="match status" value="1"/>
</dbReference>
<evidence type="ECO:0000313" key="15">
    <source>
        <dbReference type="EMBL" id="NDY93101.1"/>
    </source>
</evidence>
<dbReference type="SUPFAM" id="SSF54862">
    <property type="entry name" value="4Fe-4S ferredoxins"/>
    <property type="match status" value="1"/>
</dbReference>
<dbReference type="CDD" id="cd02753">
    <property type="entry name" value="MopB_Formate-Dh-H"/>
    <property type="match status" value="1"/>
</dbReference>
<feature type="domain" description="2Fe-2S ferredoxin-type" evidence="11">
    <location>
        <begin position="59"/>
        <end position="137"/>
    </location>
</feature>
<feature type="domain" description="4Fe-4S ferredoxin-type" evidence="12">
    <location>
        <begin position="251"/>
        <end position="279"/>
    </location>
</feature>
<dbReference type="GO" id="GO:0003954">
    <property type="term" value="F:NADH dehydrogenase activity"/>
    <property type="evidence" value="ECO:0007669"/>
    <property type="project" value="TreeGrafter"/>
</dbReference>
<gene>
    <name evidence="15" type="primary">fdhF</name>
    <name evidence="15" type="ORF">G3A44_18060</name>
</gene>
<dbReference type="PROSITE" id="PS51669">
    <property type="entry name" value="4FE4S_MOW_BIS_MGD"/>
    <property type="match status" value="1"/>
</dbReference>
<comment type="similarity">
    <text evidence="2">In the C-terminal section; belongs to the prokaryotic molybdopterin-containing oxidoreductase family.</text>
</comment>
<dbReference type="InterPro" id="IPR019574">
    <property type="entry name" value="NADH_UbQ_OxRdtase_Gsu_4Fe4S-bd"/>
</dbReference>
<evidence type="ECO:0000256" key="2">
    <source>
        <dbReference type="ARBA" id="ARBA00007023"/>
    </source>
</evidence>
<dbReference type="FunFam" id="3.30.70.20:FF:000035">
    <property type="entry name" value="Iron hydrogenase 1"/>
    <property type="match status" value="1"/>
</dbReference>
<dbReference type="Pfam" id="PF04879">
    <property type="entry name" value="Molybdop_Fe4S4"/>
    <property type="match status" value="1"/>
</dbReference>
<dbReference type="PROSITE" id="PS51379">
    <property type="entry name" value="4FE4S_FER_2"/>
    <property type="match status" value="2"/>
</dbReference>
<dbReference type="InterPro" id="IPR036010">
    <property type="entry name" value="2Fe-2S_ferredoxin-like_sf"/>
</dbReference>
<dbReference type="FunFam" id="3.10.20.740:FF:000005">
    <property type="entry name" value="NADH:ubiquinone oxidoreductase subunit"/>
    <property type="match status" value="1"/>
</dbReference>
<dbReference type="Gene3D" id="2.20.25.90">
    <property type="entry name" value="ADC-like domains"/>
    <property type="match status" value="1"/>
</dbReference>
<accession>A0A7C9TL28</accession>
<dbReference type="Proteomes" id="UP000484255">
    <property type="component" value="Unassembled WGS sequence"/>
</dbReference>
<dbReference type="InterPro" id="IPR006657">
    <property type="entry name" value="MoPterin_dinucl-bd_dom"/>
</dbReference>
<dbReference type="InterPro" id="IPR006963">
    <property type="entry name" value="Mopterin_OxRdtase_4Fe-4S_dom"/>
</dbReference>
<dbReference type="Pfam" id="PF10588">
    <property type="entry name" value="NADH-G_4Fe-4S_3"/>
    <property type="match status" value="1"/>
</dbReference>
<dbReference type="SUPFAM" id="SSF54292">
    <property type="entry name" value="2Fe-2S ferredoxin-like"/>
    <property type="match status" value="1"/>
</dbReference>
<keyword evidence="6" id="KW-0677">Repeat</keyword>
<dbReference type="GO" id="GO:0051537">
    <property type="term" value="F:2 iron, 2 sulfur cluster binding"/>
    <property type="evidence" value="ECO:0007669"/>
    <property type="project" value="UniProtKB-KW"/>
</dbReference>
<dbReference type="CDD" id="cd00508">
    <property type="entry name" value="MopB_CT_Fdh-Nap-like"/>
    <property type="match status" value="1"/>
</dbReference>
<keyword evidence="16" id="KW-1185">Reference proteome</keyword>
<dbReference type="GO" id="GO:0046872">
    <property type="term" value="F:metal ion binding"/>
    <property type="evidence" value="ECO:0007669"/>
    <property type="project" value="UniProtKB-KW"/>
</dbReference>
<dbReference type="Pfam" id="PF13510">
    <property type="entry name" value="Fer2_4"/>
    <property type="match status" value="1"/>
</dbReference>
<dbReference type="Pfam" id="PF01568">
    <property type="entry name" value="Molydop_binding"/>
    <property type="match status" value="1"/>
</dbReference>
<dbReference type="InterPro" id="IPR017900">
    <property type="entry name" value="4Fe4S_Fe_S_CS"/>
</dbReference>
<feature type="compositionally biased region" description="Polar residues" evidence="10">
    <location>
        <begin position="1"/>
        <end position="10"/>
    </location>
</feature>
<evidence type="ECO:0000256" key="1">
    <source>
        <dbReference type="ARBA" id="ARBA00005404"/>
    </source>
</evidence>
<dbReference type="Gene3D" id="3.40.50.740">
    <property type="match status" value="1"/>
</dbReference>
<keyword evidence="4" id="KW-0001">2Fe-2S</keyword>
<dbReference type="GO" id="GO:0051539">
    <property type="term" value="F:4 iron, 4 sulfur cluster binding"/>
    <property type="evidence" value="ECO:0007669"/>
    <property type="project" value="UniProtKB-KW"/>
</dbReference>
<evidence type="ECO:0000256" key="10">
    <source>
        <dbReference type="SAM" id="MobiDB-lite"/>
    </source>
</evidence>
<evidence type="ECO:0000256" key="3">
    <source>
        <dbReference type="ARBA" id="ARBA00022485"/>
    </source>
</evidence>
<dbReference type="SMART" id="SM00929">
    <property type="entry name" value="NADH-G_4Fe-4S_3"/>
    <property type="match status" value="1"/>
</dbReference>
<dbReference type="GO" id="GO:0015942">
    <property type="term" value="P:formate metabolic process"/>
    <property type="evidence" value="ECO:0007669"/>
    <property type="project" value="InterPro"/>
</dbReference>
<dbReference type="Pfam" id="PF12838">
    <property type="entry name" value="Fer4_7"/>
    <property type="match status" value="1"/>
</dbReference>
<sequence length="1002" mass="106698">MSCASHSALKSATPTPTPAAPRAGCGSGTCGCGSAALAGLQATVPLRDLDFGTPARDGAAVSLTIDGRAVQVPAGSSVMRAAAEAGVQVPKLCATDSLEPFGSCRLCLVEIDGRRGTPASCTTPVEAGMVVHTQTPRLQKLRQGVMELYISDHPLDCLTCSANGNCELQTQAGVVGLRNVRYGVGGQTVAGVAGAHHCDAQADTSNPYFSYDPSKCIVCNRCVRACEEVQGTFALTISGRGFESRVTAGQGDSFMDSDCVSCGACVQACPTATLQEKSVIELGQPEHAVVTTCAYCGVGCGFKAEMKGNTVVRMVPWKDGKANEGHSCIKGRFAWGYATHADRITQPMVREKITDPWRAVSWDEAIGFAAQRFQAIQAQHGRDAVGGITSSRCTNEEVYLVQKLIRAAFGTNNVDTCARVCHSPTGYGMGQTFGTSAGTQTFASVAQADVIVVIGANPSDAHPVFASRMKRRIRQGARLVVIDPRRTELVDSPHVRADHHLALLPGTNVAVITAMAHVVVTEGLVNEAYVAERCDTPSFQAWREFVARPENSPEAFEAVTGVPAAELRAAARLYASGPNSAIYYGLGVTEHAQGSTMVIGICNLAMACGMVGREGVGVNPLRGQNNVQGSCDMGSFPHELPGYRHISDAAVRGSFEAAWGVSLSAEPGLRIPNMFEAALAGQFKGLYCVGEDIAQSDPNTQHVAAALSAMDCIVVQDLFLNETAKFAHVLLPGSSFLEKDGTFTNAERRISRVRQVMPPLAGLGDWEVTMKLSQALGYPMHYAHPEQIMQEIAALTPSFAGVSYAKIERLGSVQWPCNDSTDEAGTAMMHVGGFVRGKGRFFNTQYVPSDERVNARFPLLLTTGRILSQYNVGAQTRRTANSQWHAEDVLEIHPHDAQERGLLDGDWAGISSRAGQTVLRVVVSERMQPGVVWTTFHFPESGANVITTDSSDWATNCPEYKVTAVQVAKVMAPSAWQQAFADTHRRQLDLLAQARGLAPAGA</sequence>
<evidence type="ECO:0000256" key="6">
    <source>
        <dbReference type="ARBA" id="ARBA00022737"/>
    </source>
</evidence>
<dbReference type="Gene3D" id="2.40.40.20">
    <property type="match status" value="1"/>
</dbReference>
<name>A0A7C9TL28_9BURK</name>
<evidence type="ECO:0000259" key="11">
    <source>
        <dbReference type="PROSITE" id="PS51085"/>
    </source>
</evidence>
<evidence type="ECO:0000256" key="9">
    <source>
        <dbReference type="ARBA" id="ARBA00023014"/>
    </source>
</evidence>
<dbReference type="GO" id="GO:0043546">
    <property type="term" value="F:molybdopterin cofactor binding"/>
    <property type="evidence" value="ECO:0007669"/>
    <property type="project" value="InterPro"/>
</dbReference>
<evidence type="ECO:0000256" key="4">
    <source>
        <dbReference type="ARBA" id="ARBA00022714"/>
    </source>
</evidence>
<comment type="similarity">
    <text evidence="1">Belongs to the complex I 75 kDa subunit family.</text>
</comment>
<dbReference type="PROSITE" id="PS00198">
    <property type="entry name" value="4FE4S_FER_1"/>
    <property type="match status" value="1"/>
</dbReference>
<dbReference type="Gene3D" id="3.40.228.10">
    <property type="entry name" value="Dimethylsulfoxide Reductase, domain 2"/>
    <property type="match status" value="1"/>
</dbReference>
<dbReference type="InterPro" id="IPR050123">
    <property type="entry name" value="Prok_molybdopt-oxidoreductase"/>
</dbReference>
<evidence type="ECO:0000259" key="12">
    <source>
        <dbReference type="PROSITE" id="PS51379"/>
    </source>
</evidence>
<dbReference type="GO" id="GO:1990204">
    <property type="term" value="C:oxidoreductase complex"/>
    <property type="evidence" value="ECO:0007669"/>
    <property type="project" value="UniProtKB-ARBA"/>
</dbReference>
<dbReference type="Pfam" id="PF00384">
    <property type="entry name" value="Molybdopterin"/>
    <property type="match status" value="1"/>
</dbReference>
<dbReference type="SMART" id="SM00926">
    <property type="entry name" value="Molybdop_Fe4S4"/>
    <property type="match status" value="1"/>
</dbReference>